<dbReference type="HOGENOM" id="CLU_3150245_0_0_5"/>
<organism evidence="1 2">
    <name type="scientific">Brucella abortus (strain S19)</name>
    <dbReference type="NCBI Taxonomy" id="430066"/>
    <lineage>
        <taxon>Bacteria</taxon>
        <taxon>Pseudomonadati</taxon>
        <taxon>Pseudomonadota</taxon>
        <taxon>Alphaproteobacteria</taxon>
        <taxon>Hyphomicrobiales</taxon>
        <taxon>Brucellaceae</taxon>
        <taxon>Brucella/Ochrobactrum group</taxon>
        <taxon>Brucella</taxon>
    </lineage>
</organism>
<accession>A0A0F6AP72</accession>
<name>A0A0F6AP72_BRUA1</name>
<dbReference type="AlphaFoldDB" id="A0A0F6AP72"/>
<proteinExistence type="predicted"/>
<dbReference type="KEGG" id="bmc:BAbS19_I03320"/>
<sequence length="48" mass="5383">MTKTQIRHGIIGKISRKLSRTSLAFSGCATYIDFQRNLKTLPAFPPFA</sequence>
<protein>
    <submittedName>
        <fullName evidence="1">Uncharacterized protein</fullName>
    </submittedName>
</protein>
<gene>
    <name evidence="1" type="ordered locus">BAbS19_I03320</name>
</gene>
<evidence type="ECO:0000313" key="2">
    <source>
        <dbReference type="Proteomes" id="UP000002565"/>
    </source>
</evidence>
<dbReference type="Proteomes" id="UP000002565">
    <property type="component" value="Chromosome 1"/>
</dbReference>
<reference evidence="1 2" key="1">
    <citation type="journal article" date="2008" name="PLoS ONE">
        <title>Genome sequence of Brucella abortus vaccine strain S19 compared to virulent strains yields candidate virulence genes.</title>
        <authorList>
            <person name="Crasta O.R."/>
            <person name="Folkerts O."/>
            <person name="Fei Z."/>
            <person name="Mane S.P."/>
            <person name="Evans C."/>
            <person name="Martino-Catt S."/>
            <person name="Bricker B."/>
            <person name="Yu G."/>
            <person name="Du L."/>
            <person name="Sobral B.W."/>
        </authorList>
    </citation>
    <scope>NUCLEOTIDE SEQUENCE [LARGE SCALE GENOMIC DNA]</scope>
    <source>
        <strain evidence="1 2">S19</strain>
    </source>
</reference>
<dbReference type="EMBL" id="CP000887">
    <property type="protein sequence ID" value="ACD71873.1"/>
    <property type="molecule type" value="Genomic_DNA"/>
</dbReference>
<evidence type="ECO:0000313" key="1">
    <source>
        <dbReference type="EMBL" id="ACD71873.1"/>
    </source>
</evidence>